<reference evidence="1 2" key="1">
    <citation type="submission" date="2020-08" db="EMBL/GenBank/DDBJ databases">
        <title>Functional genomics of gut bacteria from endangered species of beetles.</title>
        <authorList>
            <person name="Carlos-Shanley C."/>
        </authorList>
    </citation>
    <scope>NUCLEOTIDE SEQUENCE [LARGE SCALE GENOMIC DNA]</scope>
    <source>
        <strain evidence="1 2">S00245</strain>
    </source>
</reference>
<protein>
    <submittedName>
        <fullName evidence="1">Uncharacterized protein</fullName>
    </submittedName>
</protein>
<dbReference type="RefSeq" id="WP_184247540.1">
    <property type="nucleotide sequence ID" value="NZ_JACHLR010000014.1"/>
</dbReference>
<gene>
    <name evidence="1" type="ORF">HNO88_003189</name>
</gene>
<evidence type="ECO:0000313" key="1">
    <source>
        <dbReference type="EMBL" id="MBB4859857.1"/>
    </source>
</evidence>
<proteinExistence type="predicted"/>
<evidence type="ECO:0000313" key="2">
    <source>
        <dbReference type="Proteomes" id="UP000555448"/>
    </source>
</evidence>
<sequence length="106" mass="11787">MRKAIVLVLGLTLAWYLFLGGGLQRYERYHVRGALIEAGFSDKRADCMAKRMVKRLSLFQLWKLQRFAQNKRSVGAFVRGAKRVGDSEAVAVTVSSAALFASGLVH</sequence>
<dbReference type="AlphaFoldDB" id="A0A7W7KBM5"/>
<keyword evidence="2" id="KW-1185">Reference proteome</keyword>
<name>A0A7W7KBM5_9SPHN</name>
<accession>A0A7W7KBM5</accession>
<dbReference type="EMBL" id="JACHLR010000014">
    <property type="protein sequence ID" value="MBB4859857.1"/>
    <property type="molecule type" value="Genomic_DNA"/>
</dbReference>
<dbReference type="Proteomes" id="UP000555448">
    <property type="component" value="Unassembled WGS sequence"/>
</dbReference>
<organism evidence="1 2">
    <name type="scientific">Novosphingobium chloroacetimidivorans</name>
    <dbReference type="NCBI Taxonomy" id="1428314"/>
    <lineage>
        <taxon>Bacteria</taxon>
        <taxon>Pseudomonadati</taxon>
        <taxon>Pseudomonadota</taxon>
        <taxon>Alphaproteobacteria</taxon>
        <taxon>Sphingomonadales</taxon>
        <taxon>Sphingomonadaceae</taxon>
        <taxon>Novosphingobium</taxon>
    </lineage>
</organism>
<comment type="caution">
    <text evidence="1">The sequence shown here is derived from an EMBL/GenBank/DDBJ whole genome shotgun (WGS) entry which is preliminary data.</text>
</comment>